<evidence type="ECO:0000313" key="1">
    <source>
        <dbReference type="EMBL" id="GCE15710.1"/>
    </source>
</evidence>
<reference evidence="2" key="1">
    <citation type="submission" date="2018-12" db="EMBL/GenBank/DDBJ databases">
        <title>Tengunoibacter tsumagoiensis gen. nov., sp. nov., Dictyobacter kobayashii sp. nov., D. alpinus sp. nov., and D. joshuensis sp. nov. and description of Dictyobacteraceae fam. nov. within the order Ktedonobacterales isolated from Tengu-no-mugimeshi.</title>
        <authorList>
            <person name="Wang C.M."/>
            <person name="Zheng Y."/>
            <person name="Sakai Y."/>
            <person name="Toyoda A."/>
            <person name="Minakuchi Y."/>
            <person name="Abe K."/>
            <person name="Yokota A."/>
            <person name="Yabe S."/>
        </authorList>
    </citation>
    <scope>NUCLEOTIDE SEQUENCE [LARGE SCALE GENOMIC DNA]</scope>
    <source>
        <strain evidence="2">Uno3</strain>
    </source>
</reference>
<evidence type="ECO:0000313" key="2">
    <source>
        <dbReference type="Proteomes" id="UP000287352"/>
    </source>
</evidence>
<accession>A0A402A986</accession>
<organism evidence="1 2">
    <name type="scientific">Tengunoibacter tsumagoiensis</name>
    <dbReference type="NCBI Taxonomy" id="2014871"/>
    <lineage>
        <taxon>Bacteria</taxon>
        <taxon>Bacillati</taxon>
        <taxon>Chloroflexota</taxon>
        <taxon>Ktedonobacteria</taxon>
        <taxon>Ktedonobacterales</taxon>
        <taxon>Dictyobacteraceae</taxon>
        <taxon>Tengunoibacter</taxon>
    </lineage>
</organism>
<protein>
    <submittedName>
        <fullName evidence="1">Uncharacterized protein</fullName>
    </submittedName>
</protein>
<dbReference type="Proteomes" id="UP000287352">
    <property type="component" value="Unassembled WGS sequence"/>
</dbReference>
<dbReference type="EMBL" id="BIFR01000002">
    <property type="protein sequence ID" value="GCE15710.1"/>
    <property type="molecule type" value="Genomic_DNA"/>
</dbReference>
<keyword evidence="2" id="KW-1185">Reference proteome</keyword>
<comment type="caution">
    <text evidence="1">The sequence shown here is derived from an EMBL/GenBank/DDBJ whole genome shotgun (WGS) entry which is preliminary data.</text>
</comment>
<sequence length="49" mass="5175">MQGFPSISFFGGILGGNMRSFPVLIAFPAACGVLRESQLSHTSSEMLGK</sequence>
<dbReference type="AlphaFoldDB" id="A0A402A986"/>
<gene>
    <name evidence="1" type="ORF">KTT_55690</name>
</gene>
<name>A0A402A986_9CHLR</name>
<proteinExistence type="predicted"/>